<dbReference type="STRING" id="156994.SAMN04488028_10250"/>
<reference evidence="2" key="1">
    <citation type="submission" date="2016-11" db="EMBL/GenBank/DDBJ databases">
        <authorList>
            <person name="Varghese N."/>
            <person name="Submissions S."/>
        </authorList>
    </citation>
    <scope>NUCLEOTIDE SEQUENCE [LARGE SCALE GENOMIC DNA]</scope>
    <source>
        <strain evidence="2">DSM 26134</strain>
    </source>
</reference>
<dbReference type="AlphaFoldDB" id="A0A1M6N187"/>
<evidence type="ECO:0000313" key="2">
    <source>
        <dbReference type="Proteomes" id="UP000184474"/>
    </source>
</evidence>
<dbReference type="EMBL" id="FRAA01000002">
    <property type="protein sequence ID" value="SHJ89418.1"/>
    <property type="molecule type" value="Genomic_DNA"/>
</dbReference>
<dbReference type="InterPro" id="IPR034660">
    <property type="entry name" value="DinB/YfiT-like"/>
</dbReference>
<name>A0A1M6N187_REIAG</name>
<dbReference type="Proteomes" id="UP000184474">
    <property type="component" value="Unassembled WGS sequence"/>
</dbReference>
<proteinExistence type="predicted"/>
<dbReference type="SUPFAM" id="SSF109854">
    <property type="entry name" value="DinB/YfiT-like putative metalloenzymes"/>
    <property type="match status" value="1"/>
</dbReference>
<organism evidence="1 2">
    <name type="scientific">Reichenbachiella agariperforans</name>
    <dbReference type="NCBI Taxonomy" id="156994"/>
    <lineage>
        <taxon>Bacteria</taxon>
        <taxon>Pseudomonadati</taxon>
        <taxon>Bacteroidota</taxon>
        <taxon>Cytophagia</taxon>
        <taxon>Cytophagales</taxon>
        <taxon>Reichenbachiellaceae</taxon>
        <taxon>Reichenbachiella</taxon>
    </lineage>
</organism>
<gene>
    <name evidence="1" type="ORF">SAMN04488028_10250</name>
</gene>
<sequence>MSIRPSIDNIFEQLTELLSVLDRQEYSQPVPLLNGATIGQHIRHTLEFFVCLMDGVEQGCVNYDQRQRDLVLENSPVEAISCVHALRDRMTEGQENIPLRLKQSLGQEGELVEIQTNLDRELIYNIEHAVHHMALIRVGLKDVKPNLELSEAFGIASSTIRYRQTQLRKV</sequence>
<evidence type="ECO:0008006" key="3">
    <source>
        <dbReference type="Google" id="ProtNLM"/>
    </source>
</evidence>
<protein>
    <recommendedName>
        <fullName evidence="3">DinB family protein</fullName>
    </recommendedName>
</protein>
<keyword evidence="2" id="KW-1185">Reference proteome</keyword>
<dbReference type="PANTHER" id="PTHR39473:SF1">
    <property type="entry name" value="DINB-LIKE DOMAIN-CONTAINING PROTEIN"/>
    <property type="match status" value="1"/>
</dbReference>
<evidence type="ECO:0000313" key="1">
    <source>
        <dbReference type="EMBL" id="SHJ89418.1"/>
    </source>
</evidence>
<dbReference type="RefSeq" id="WP_073120749.1">
    <property type="nucleotide sequence ID" value="NZ_FRAA01000002.1"/>
</dbReference>
<dbReference type="PANTHER" id="PTHR39473">
    <property type="match status" value="1"/>
</dbReference>
<accession>A0A1M6N187</accession>